<keyword evidence="4" id="KW-1185">Reference proteome</keyword>
<evidence type="ECO:0000256" key="1">
    <source>
        <dbReference type="ARBA" id="ARBA00007768"/>
    </source>
</evidence>
<dbReference type="STRING" id="883158.HMPREF9140_01503"/>
<name>H1Q3L5_9BACT</name>
<dbReference type="HOGENOM" id="CLU_050555_3_1_10"/>
<dbReference type="Proteomes" id="UP000016023">
    <property type="component" value="Unassembled WGS sequence"/>
</dbReference>
<comment type="similarity">
    <text evidence="1 2">Belongs to the CutC family.</text>
</comment>
<dbReference type="HAMAP" id="MF_00795">
    <property type="entry name" value="CutC"/>
    <property type="match status" value="1"/>
</dbReference>
<dbReference type="AlphaFoldDB" id="H1Q3L5"/>
<dbReference type="EMBL" id="AGWK01000041">
    <property type="protein sequence ID" value="EHO68721.1"/>
    <property type="molecule type" value="Genomic_DNA"/>
</dbReference>
<dbReference type="PATRIC" id="fig|883158.3.peg.1500"/>
<keyword evidence="2" id="KW-0963">Cytoplasm</keyword>
<dbReference type="eggNOG" id="COG3142">
    <property type="taxonomic scope" value="Bacteria"/>
</dbReference>
<dbReference type="Pfam" id="PF03932">
    <property type="entry name" value="CutC"/>
    <property type="match status" value="1"/>
</dbReference>
<gene>
    <name evidence="2" type="primary">cutC</name>
    <name evidence="3" type="ORF">HMPREF9140_01503</name>
</gene>
<comment type="subcellular location">
    <subcellularLocation>
        <location evidence="2">Cytoplasm</location>
    </subcellularLocation>
</comment>
<sequence length="223" mass="23506">MKRTLEVCTASIASVDEAVKGGAERIELCSALELDGLTPSAGLAKYVHTTYPNLRIHALIRPRSGNFVYSPAELQVMLSDIEILRPIVHGIVSGALLPDGSIDRQSTTQLVNAAGSLPFTFHRAFDVCHAPRESLETLIELGCTRVLTSGQQPTAEQGSQLLSELVTQSGGRIIILPGGGVNASNAVSILNTTGAIEIHGSARNGSSETDSHEVAKLLESINA</sequence>
<dbReference type="InterPro" id="IPR036822">
    <property type="entry name" value="CutC-like_dom_sf"/>
</dbReference>
<dbReference type="GO" id="GO:0005737">
    <property type="term" value="C:cytoplasm"/>
    <property type="evidence" value="ECO:0007669"/>
    <property type="project" value="UniProtKB-SubCell"/>
</dbReference>
<dbReference type="PANTHER" id="PTHR12598">
    <property type="entry name" value="COPPER HOMEOSTASIS PROTEIN CUTC"/>
    <property type="match status" value="1"/>
</dbReference>
<evidence type="ECO:0000313" key="3">
    <source>
        <dbReference type="EMBL" id="EHO68721.1"/>
    </source>
</evidence>
<protein>
    <recommendedName>
        <fullName evidence="2">PF03932 family protein CutC</fullName>
    </recommendedName>
</protein>
<reference evidence="3 4" key="1">
    <citation type="submission" date="2011-12" db="EMBL/GenBank/DDBJ databases">
        <title>The Genome Sequence of Prevotella micans F0438.</title>
        <authorList>
            <consortium name="The Broad Institute Genome Sequencing Platform"/>
            <person name="Earl A."/>
            <person name="Ward D."/>
            <person name="Feldgarden M."/>
            <person name="Gevers D."/>
            <person name="Izard J."/>
            <person name="Baranova O.V."/>
            <person name="Blanton J.M."/>
            <person name="Wade W.G."/>
            <person name="Dewhirst F.E."/>
            <person name="Young S.K."/>
            <person name="Zeng Q."/>
            <person name="Gargeya S."/>
            <person name="Fitzgerald M."/>
            <person name="Haas B."/>
            <person name="Abouelleil A."/>
            <person name="Alvarado L."/>
            <person name="Arachchi H.M."/>
            <person name="Berlin A."/>
            <person name="Chapman S.B."/>
            <person name="Gearin G."/>
            <person name="Goldberg J."/>
            <person name="Griggs A."/>
            <person name="Gujja S."/>
            <person name="Hansen M."/>
            <person name="Heiman D."/>
            <person name="Howarth C."/>
            <person name="Larimer J."/>
            <person name="Lui A."/>
            <person name="MacDonald P.J.P."/>
            <person name="McCowen C."/>
            <person name="Montmayeur A."/>
            <person name="Murphy C."/>
            <person name="Neiman D."/>
            <person name="Pearson M."/>
            <person name="Priest M."/>
            <person name="Roberts A."/>
            <person name="Saif S."/>
            <person name="Shea T."/>
            <person name="Sisk P."/>
            <person name="Stolte C."/>
            <person name="Sykes S."/>
            <person name="Wortman J."/>
            <person name="Nusbaum C."/>
            <person name="Birren B."/>
        </authorList>
    </citation>
    <scope>NUCLEOTIDE SEQUENCE [LARGE SCALE GENOMIC DNA]</scope>
    <source>
        <strain evidence="3 4">F0438</strain>
    </source>
</reference>
<evidence type="ECO:0000256" key="2">
    <source>
        <dbReference type="HAMAP-Rule" id="MF_00795"/>
    </source>
</evidence>
<comment type="caution">
    <text evidence="2">Once thought to be involved in copper homeostasis, experiments in E.coli have shown this is not the case.</text>
</comment>
<dbReference type="RefSeq" id="WP_006952979.1">
    <property type="nucleotide sequence ID" value="NZ_JH594522.1"/>
</dbReference>
<evidence type="ECO:0000313" key="4">
    <source>
        <dbReference type="Proteomes" id="UP000016023"/>
    </source>
</evidence>
<dbReference type="PANTHER" id="PTHR12598:SF0">
    <property type="entry name" value="COPPER HOMEOSTASIS PROTEIN CUTC HOMOLOG"/>
    <property type="match status" value="1"/>
</dbReference>
<organism evidence="3 4">
    <name type="scientific">Prevotella micans F0438</name>
    <dbReference type="NCBI Taxonomy" id="883158"/>
    <lineage>
        <taxon>Bacteria</taxon>
        <taxon>Pseudomonadati</taxon>
        <taxon>Bacteroidota</taxon>
        <taxon>Bacteroidia</taxon>
        <taxon>Bacteroidales</taxon>
        <taxon>Prevotellaceae</taxon>
        <taxon>Prevotella</taxon>
    </lineage>
</organism>
<dbReference type="GO" id="GO:0005507">
    <property type="term" value="F:copper ion binding"/>
    <property type="evidence" value="ECO:0007669"/>
    <property type="project" value="TreeGrafter"/>
</dbReference>
<dbReference type="InterPro" id="IPR005627">
    <property type="entry name" value="CutC-like"/>
</dbReference>
<proteinExistence type="inferred from homology"/>
<dbReference type="SUPFAM" id="SSF110395">
    <property type="entry name" value="CutC-like"/>
    <property type="match status" value="1"/>
</dbReference>
<dbReference type="Gene3D" id="3.20.20.380">
    <property type="entry name" value="Copper homeostasis (CutC) domain"/>
    <property type="match status" value="1"/>
</dbReference>
<accession>H1Q3L5</accession>
<comment type="caution">
    <text evidence="3">The sequence shown here is derived from an EMBL/GenBank/DDBJ whole genome shotgun (WGS) entry which is preliminary data.</text>
</comment>